<feature type="region of interest" description="Disordered" evidence="1">
    <location>
        <begin position="242"/>
        <end position="287"/>
    </location>
</feature>
<keyword evidence="3" id="KW-1185">Reference proteome</keyword>
<accession>A0A6A6UEI5</accession>
<feature type="compositionally biased region" description="Polar residues" evidence="1">
    <location>
        <begin position="465"/>
        <end position="476"/>
    </location>
</feature>
<dbReference type="AlphaFoldDB" id="A0A6A6UEI5"/>
<dbReference type="OrthoDB" id="3870679at2759"/>
<name>A0A6A6UEI5_9PEZI</name>
<feature type="compositionally biased region" description="Polar residues" evidence="1">
    <location>
        <begin position="51"/>
        <end position="73"/>
    </location>
</feature>
<feature type="compositionally biased region" description="Polar residues" evidence="1">
    <location>
        <begin position="590"/>
        <end position="601"/>
    </location>
</feature>
<feature type="region of interest" description="Disordered" evidence="1">
    <location>
        <begin position="578"/>
        <end position="604"/>
    </location>
</feature>
<evidence type="ECO:0000313" key="2">
    <source>
        <dbReference type="EMBL" id="KAF2669498.1"/>
    </source>
</evidence>
<feature type="compositionally biased region" description="Acidic residues" evidence="1">
    <location>
        <begin position="769"/>
        <end position="781"/>
    </location>
</feature>
<reference evidence="2" key="1">
    <citation type="journal article" date="2020" name="Stud. Mycol.">
        <title>101 Dothideomycetes genomes: a test case for predicting lifestyles and emergence of pathogens.</title>
        <authorList>
            <person name="Haridas S."/>
            <person name="Albert R."/>
            <person name="Binder M."/>
            <person name="Bloem J."/>
            <person name="Labutti K."/>
            <person name="Salamov A."/>
            <person name="Andreopoulos B."/>
            <person name="Baker S."/>
            <person name="Barry K."/>
            <person name="Bills G."/>
            <person name="Bluhm B."/>
            <person name="Cannon C."/>
            <person name="Castanera R."/>
            <person name="Culley D."/>
            <person name="Daum C."/>
            <person name="Ezra D."/>
            <person name="Gonzalez J."/>
            <person name="Henrissat B."/>
            <person name="Kuo A."/>
            <person name="Liang C."/>
            <person name="Lipzen A."/>
            <person name="Lutzoni F."/>
            <person name="Magnuson J."/>
            <person name="Mondo S."/>
            <person name="Nolan M."/>
            <person name="Ohm R."/>
            <person name="Pangilinan J."/>
            <person name="Park H.-J."/>
            <person name="Ramirez L."/>
            <person name="Alfaro M."/>
            <person name="Sun H."/>
            <person name="Tritt A."/>
            <person name="Yoshinaga Y."/>
            <person name="Zwiers L.-H."/>
            <person name="Turgeon B."/>
            <person name="Goodwin S."/>
            <person name="Spatafora J."/>
            <person name="Crous P."/>
            <person name="Grigoriev I."/>
        </authorList>
    </citation>
    <scope>NUCLEOTIDE SEQUENCE</scope>
    <source>
        <strain evidence="2">CBS 115976</strain>
    </source>
</reference>
<feature type="region of interest" description="Disordered" evidence="1">
    <location>
        <begin position="15"/>
        <end position="172"/>
    </location>
</feature>
<dbReference type="EMBL" id="MU004235">
    <property type="protein sequence ID" value="KAF2669498.1"/>
    <property type="molecule type" value="Genomic_DNA"/>
</dbReference>
<feature type="compositionally biased region" description="Polar residues" evidence="1">
    <location>
        <begin position="246"/>
        <end position="260"/>
    </location>
</feature>
<gene>
    <name evidence="2" type="ORF">BT63DRAFT_262620</name>
</gene>
<organism evidence="2 3">
    <name type="scientific">Microthyrium microscopicum</name>
    <dbReference type="NCBI Taxonomy" id="703497"/>
    <lineage>
        <taxon>Eukaryota</taxon>
        <taxon>Fungi</taxon>
        <taxon>Dikarya</taxon>
        <taxon>Ascomycota</taxon>
        <taxon>Pezizomycotina</taxon>
        <taxon>Dothideomycetes</taxon>
        <taxon>Dothideomycetes incertae sedis</taxon>
        <taxon>Microthyriales</taxon>
        <taxon>Microthyriaceae</taxon>
        <taxon>Microthyrium</taxon>
    </lineage>
</organism>
<proteinExistence type="predicted"/>
<protein>
    <submittedName>
        <fullName evidence="2">Uncharacterized protein</fullName>
    </submittedName>
</protein>
<feature type="compositionally biased region" description="Low complexity" evidence="1">
    <location>
        <begin position="448"/>
        <end position="459"/>
    </location>
</feature>
<feature type="region of interest" description="Disordered" evidence="1">
    <location>
        <begin position="769"/>
        <end position="798"/>
    </location>
</feature>
<dbReference type="Proteomes" id="UP000799302">
    <property type="component" value="Unassembled WGS sequence"/>
</dbReference>
<evidence type="ECO:0000256" key="1">
    <source>
        <dbReference type="SAM" id="MobiDB-lite"/>
    </source>
</evidence>
<feature type="region of interest" description="Disordered" evidence="1">
    <location>
        <begin position="439"/>
        <end position="480"/>
    </location>
</feature>
<sequence>MAPSIYTVQALRVPNGGLQLPPSHVPRIRYPSGGYTAPNTSDRSFPPTPPSNSNESVPQTKTPGLRSNGTNWRDNGEKKRSTSHSGSTLQKLPTPDGTPPASLSPPQLFPSQVSPSVAESFRTARESPWLSEDDASSQGQSPQWTGDRRNRNDLGLSFPFETQVNKPTSTKEQCDMVQIPNREWDTNNLMRNVTIRPKKKLIPNLADGTNLHTAPSLVPPRSPRTPTFQDFNQKFPASISAPTKYASGSLTPTKFASGSPTPKKLASGSPNQSDKSSRRHSAMSSTSTVVEAIVVSTPPPKPRKLRHVSKTLSLRSEGGSLAEIIGNPQSKRALSESGNLQLLQPTGKWLNVTHEKSPVPGSGSNGHKRVFTDPLLRHRRDSLSLREEAENGMKISAHPGNYQVYDAPKANVPRSRSVLSGTGNPKTILANAPDIAYKRNDDTISNTSSQSRQNSFVSSKVKESTLGSQTSIQSHRSATHRALESALLPPFMGHPSTTDESLITILKRPSTTSIPQERMSGPIKHTSATRLDEVINSNGLSSPGFEDFLTVPAIIPRQSDASVGAERSELDRRVSIDRSTLRSEDHPRNLYSQTTPFSQMSDAPEVSEATAISIFPHNNHSLLLVQQASRPIELQKRQDEQVLLPATSEMPEVSFQPSTPPNKQEEFVVDSPLRNPRTAPIPPVINVLPATPMNDEEDPIRSRPPLSSRPTMLQRARRYSDTLIQPIISRTSSFRRRTNSQPPLRRRVSKDNHLHPFWHPRDFWDTISDSDSEWDDDDDVEPLPAGGDTSDPPAASLPRRLTQRLPGFRGNGGFLIGNSLNIERHGTNKRRHYIEPPPNFRDSQVALRDRVSIEQVSGNTVFQSQSTIRRKQSLSSLRSIQSQKNKMRRQWRMLGLHVEYVGLNGLRDLWHEKRLRGRERKAQKRRDEIRRSIGPKFLVENGPVSVFER</sequence>
<feature type="compositionally biased region" description="Polar residues" evidence="1">
    <location>
        <begin position="160"/>
        <end position="171"/>
    </location>
</feature>
<feature type="compositionally biased region" description="Basic and acidic residues" evidence="1">
    <location>
        <begin position="578"/>
        <end position="588"/>
    </location>
</feature>
<feature type="region of interest" description="Disordered" evidence="1">
    <location>
        <begin position="673"/>
        <end position="713"/>
    </location>
</feature>
<evidence type="ECO:0000313" key="3">
    <source>
        <dbReference type="Proteomes" id="UP000799302"/>
    </source>
</evidence>